<proteinExistence type="predicted"/>
<evidence type="ECO:0000256" key="1">
    <source>
        <dbReference type="ARBA" id="ARBA00023027"/>
    </source>
</evidence>
<dbReference type="Gene3D" id="3.40.50.720">
    <property type="entry name" value="NAD(P)-binding Rossmann-like Domain"/>
    <property type="match status" value="1"/>
</dbReference>
<feature type="domain" description="NAD-dependent epimerase/dehydratase" evidence="2">
    <location>
        <begin position="23"/>
        <end position="255"/>
    </location>
</feature>
<keyword evidence="1" id="KW-0520">NAD</keyword>
<evidence type="ECO:0000313" key="3">
    <source>
        <dbReference type="EMBL" id="QJE03243.1"/>
    </source>
</evidence>
<dbReference type="InterPro" id="IPR001509">
    <property type="entry name" value="Epimerase_deHydtase"/>
</dbReference>
<evidence type="ECO:0000259" key="2">
    <source>
        <dbReference type="Pfam" id="PF01370"/>
    </source>
</evidence>
<dbReference type="AlphaFoldDB" id="A0A7Z2W1U7"/>
<dbReference type="Proteomes" id="UP000502415">
    <property type="component" value="Chromosome"/>
</dbReference>
<dbReference type="EMBL" id="CP051685">
    <property type="protein sequence ID" value="QJE03243.1"/>
    <property type="molecule type" value="Genomic_DNA"/>
</dbReference>
<dbReference type="PRINTS" id="PR01713">
    <property type="entry name" value="NUCEPIMERASE"/>
</dbReference>
<sequence>MGGAASGIADLAGSAADGGRGPVLVTGAAGFVGSAVAARLAAMGQRVVGCDNFNDYYDPALKRHRAAALLEPAGVACQAVELSDAGQTAALFERVAPALVVHLAAQAGVRHSLQHPGAYVQANLVGFAHVLESCRRHRVAHLLYASSSSVYGASARTPFSEHDQTDAPLSLYAATKKANEVMAYSYSHLYGLPATGLRFFTVYGPWGRPDMAYFIFARKMLAGQHIPVFAEGKLLRDFTYIDDIVEGVVRLLFKPPPASNQPAHALFNIGHDQPVRVLDFIHALEHAFGVRAALDFQPMQPGDVPATHADTGKLQAWIGYKPGTSLEAGLAAFARWYELAVRENVSYLK</sequence>
<dbReference type="SUPFAM" id="SSF51735">
    <property type="entry name" value="NAD(P)-binding Rossmann-fold domains"/>
    <property type="match status" value="1"/>
</dbReference>
<gene>
    <name evidence="3" type="ORF">HH212_07665</name>
</gene>
<organism evidence="3 4">
    <name type="scientific">Massilia forsythiae</name>
    <dbReference type="NCBI Taxonomy" id="2728020"/>
    <lineage>
        <taxon>Bacteria</taxon>
        <taxon>Pseudomonadati</taxon>
        <taxon>Pseudomonadota</taxon>
        <taxon>Betaproteobacteria</taxon>
        <taxon>Burkholderiales</taxon>
        <taxon>Oxalobacteraceae</taxon>
        <taxon>Telluria group</taxon>
        <taxon>Massilia</taxon>
    </lineage>
</organism>
<keyword evidence="4" id="KW-1185">Reference proteome</keyword>
<reference evidence="3 4" key="1">
    <citation type="submission" date="2020-04" db="EMBL/GenBank/DDBJ databases">
        <title>Genome sequencing of novel species.</title>
        <authorList>
            <person name="Heo J."/>
            <person name="Kim S.-J."/>
            <person name="Kim J.-S."/>
            <person name="Hong S.-B."/>
            <person name="Kwon S.-W."/>
        </authorList>
    </citation>
    <scope>NUCLEOTIDE SEQUENCE [LARGE SCALE GENOMIC DNA]</scope>
    <source>
        <strain evidence="3 4">GN2-R2</strain>
    </source>
</reference>
<accession>A0A7Z2W1U7</accession>
<protein>
    <submittedName>
        <fullName evidence="3">NAD-dependent epimerase/dehydratase family protein</fullName>
    </submittedName>
</protein>
<dbReference type="PANTHER" id="PTHR43574">
    <property type="entry name" value="EPIMERASE-RELATED"/>
    <property type="match status" value="1"/>
</dbReference>
<dbReference type="InterPro" id="IPR036291">
    <property type="entry name" value="NAD(P)-bd_dom_sf"/>
</dbReference>
<dbReference type="Pfam" id="PF01370">
    <property type="entry name" value="Epimerase"/>
    <property type="match status" value="1"/>
</dbReference>
<dbReference type="KEGG" id="mfy:HH212_07665"/>
<evidence type="ECO:0000313" key="4">
    <source>
        <dbReference type="Proteomes" id="UP000502415"/>
    </source>
</evidence>
<name>A0A7Z2W1U7_9BURK</name>